<evidence type="ECO:0000256" key="2">
    <source>
        <dbReference type="ARBA" id="ARBA00022598"/>
    </source>
</evidence>
<dbReference type="Gene3D" id="3.40.50.12780">
    <property type="entry name" value="N-terminal domain of ligase-like"/>
    <property type="match status" value="1"/>
</dbReference>
<dbReference type="SUPFAM" id="SSF56801">
    <property type="entry name" value="Acetyl-CoA synthetase-like"/>
    <property type="match status" value="1"/>
</dbReference>
<comment type="similarity">
    <text evidence="1">Belongs to the ATP-dependent AMP-binding enzyme family.</text>
</comment>
<dbReference type="InterPro" id="IPR025110">
    <property type="entry name" value="AMP-bd_C"/>
</dbReference>
<dbReference type="PANTHER" id="PTHR24096">
    <property type="entry name" value="LONG-CHAIN-FATTY-ACID--COA LIGASE"/>
    <property type="match status" value="1"/>
</dbReference>
<dbReference type="InterPro" id="IPR020845">
    <property type="entry name" value="AMP-binding_CS"/>
</dbReference>
<evidence type="ECO:0000256" key="1">
    <source>
        <dbReference type="ARBA" id="ARBA00006432"/>
    </source>
</evidence>
<dbReference type="InterPro" id="IPR042099">
    <property type="entry name" value="ANL_N_sf"/>
</dbReference>
<organism evidence="5 6">
    <name type="scientific">Allokutzneria oryzae</name>
    <dbReference type="NCBI Taxonomy" id="1378989"/>
    <lineage>
        <taxon>Bacteria</taxon>
        <taxon>Bacillati</taxon>
        <taxon>Actinomycetota</taxon>
        <taxon>Actinomycetes</taxon>
        <taxon>Pseudonocardiales</taxon>
        <taxon>Pseudonocardiaceae</taxon>
        <taxon>Allokutzneria</taxon>
    </lineage>
</organism>
<dbReference type="PANTHER" id="PTHR24096:SF149">
    <property type="entry name" value="AMP-BINDING DOMAIN-CONTAINING PROTEIN-RELATED"/>
    <property type="match status" value="1"/>
</dbReference>
<keyword evidence="2" id="KW-0436">Ligase</keyword>
<comment type="caution">
    <text evidence="5">The sequence shown here is derived from an EMBL/GenBank/DDBJ whole genome shotgun (WGS) entry which is preliminary data.</text>
</comment>
<keyword evidence="6" id="KW-1185">Reference proteome</keyword>
<gene>
    <name evidence="5" type="ORF">ACFFQA_03395</name>
</gene>
<dbReference type="Pfam" id="PF13193">
    <property type="entry name" value="AMP-binding_C"/>
    <property type="match status" value="1"/>
</dbReference>
<dbReference type="EMBL" id="JBHLZU010000002">
    <property type="protein sequence ID" value="MFB9902972.1"/>
    <property type="molecule type" value="Genomic_DNA"/>
</dbReference>
<evidence type="ECO:0000259" key="3">
    <source>
        <dbReference type="Pfam" id="PF00501"/>
    </source>
</evidence>
<dbReference type="Gene3D" id="3.30.300.30">
    <property type="match status" value="1"/>
</dbReference>
<dbReference type="Pfam" id="PF00501">
    <property type="entry name" value="AMP-binding"/>
    <property type="match status" value="1"/>
</dbReference>
<evidence type="ECO:0000313" key="6">
    <source>
        <dbReference type="Proteomes" id="UP001589693"/>
    </source>
</evidence>
<dbReference type="PROSITE" id="PS00455">
    <property type="entry name" value="AMP_BINDING"/>
    <property type="match status" value="1"/>
</dbReference>
<reference evidence="5 6" key="1">
    <citation type="submission" date="2024-09" db="EMBL/GenBank/DDBJ databases">
        <authorList>
            <person name="Sun Q."/>
            <person name="Mori K."/>
        </authorList>
    </citation>
    <scope>NUCLEOTIDE SEQUENCE [LARGE SCALE GENOMIC DNA]</scope>
    <source>
        <strain evidence="5 6">TBRC 7907</strain>
    </source>
</reference>
<evidence type="ECO:0000259" key="4">
    <source>
        <dbReference type="Pfam" id="PF13193"/>
    </source>
</evidence>
<proteinExistence type="inferred from homology"/>
<sequence>MVFVSAHPDVPLADAPVHATVLAEAAGRGEHPALVDGLTGRTIGYAELVRAVERTAAGFAAAGLRKGDVIALHSPNTIAYPVVFLAASRAGLVVTTLNVLSTVDDIVKQVRDSGARWLVTVSMLLPVATQAAERSGIEEVLVCDTADGHRSVLELPGDAAPEIEFDLRRDLFALPYSSGTTGHPKGVMLSHHNVATNLNQSGAAWHDDGQGERVLAVLPFFHIFGITIMLNYLRKGSTLVVLPSFDLARFLGAIQEHRITRVFAVPPIVLALAKHPDVDGYDTSSVREILCAAAPLDEDLANACARRLGARVLQGYGMTELSPVSHLISDEDRDQPPGCVGRLVSRTEARVVDPVTGADLGVGEVGELWVRGPQVMLGYLGRPEETDATVDADGWLHTGDVATVDGDGYWYIVDRVKELIKYKGYQVAPAELEAVLLSDPRVADAAVIGVYVDGAEVPKAFVVRAPGADLDAEEVMAFVADRVAPYKKVRLVEFIDAVPRALSGKILRRELRKR</sequence>
<name>A0ABV5ZPZ6_9PSEU</name>
<feature type="domain" description="AMP-binding enzyme C-terminal" evidence="4">
    <location>
        <begin position="431"/>
        <end position="505"/>
    </location>
</feature>
<evidence type="ECO:0000313" key="5">
    <source>
        <dbReference type="EMBL" id="MFB9902972.1"/>
    </source>
</evidence>
<accession>A0ABV5ZPZ6</accession>
<dbReference type="InterPro" id="IPR045851">
    <property type="entry name" value="AMP-bd_C_sf"/>
</dbReference>
<dbReference type="RefSeq" id="WP_377850071.1">
    <property type="nucleotide sequence ID" value="NZ_JBHLZU010000002.1"/>
</dbReference>
<dbReference type="Proteomes" id="UP001589693">
    <property type="component" value="Unassembled WGS sequence"/>
</dbReference>
<dbReference type="InterPro" id="IPR000873">
    <property type="entry name" value="AMP-dep_synth/lig_dom"/>
</dbReference>
<feature type="domain" description="AMP-dependent synthetase/ligase" evidence="3">
    <location>
        <begin position="24"/>
        <end position="380"/>
    </location>
</feature>
<protein>
    <submittedName>
        <fullName evidence="5">AMP-binding protein</fullName>
    </submittedName>
</protein>